<accession>A0A0B5QNW8</accession>
<evidence type="ECO:0000313" key="4">
    <source>
        <dbReference type="Proteomes" id="UP000190973"/>
    </source>
</evidence>
<protein>
    <submittedName>
        <fullName evidence="1">1,4-dihydroxy-6-naphthoate synthase</fullName>
    </submittedName>
</protein>
<dbReference type="OrthoDB" id="470767at2"/>
<dbReference type="RefSeq" id="WP_017209220.1">
    <property type="nucleotide sequence ID" value="NZ_CP010086.2"/>
</dbReference>
<dbReference type="AlphaFoldDB" id="A0A0B5QNW8"/>
<dbReference type="EMBL" id="LZZI01000015">
    <property type="protein sequence ID" value="OOM63241.1"/>
    <property type="molecule type" value="Genomic_DNA"/>
</dbReference>
<evidence type="ECO:0000313" key="1">
    <source>
        <dbReference type="EMBL" id="AJG99971.1"/>
    </source>
</evidence>
<dbReference type="Proteomes" id="UP000031866">
    <property type="component" value="Chromosome"/>
</dbReference>
<evidence type="ECO:0000313" key="2">
    <source>
        <dbReference type="EMBL" id="OOM63241.1"/>
    </source>
</evidence>
<reference evidence="2 4" key="3">
    <citation type="submission" date="2016-05" db="EMBL/GenBank/DDBJ databases">
        <title>Microbial solvent formation.</title>
        <authorList>
            <person name="Poehlein A."/>
            <person name="Montoya Solano J.D."/>
            <person name="Flitsch S."/>
            <person name="Krabben P."/>
            <person name="Duerre P."/>
            <person name="Daniel R."/>
        </authorList>
    </citation>
    <scope>NUCLEOTIDE SEQUENCE [LARGE SCALE GENOMIC DNA]</scope>
    <source>
        <strain evidence="2 4">DSM 53</strain>
    </source>
</reference>
<reference evidence="3" key="1">
    <citation type="submission" date="2014-12" db="EMBL/GenBank/DDBJ databases">
        <title>Genome sequence of Clostridium beijerinckii strain 59B.</title>
        <authorList>
            <person name="Little G.T."/>
            <person name="Minton N.P."/>
        </authorList>
    </citation>
    <scope>NUCLEOTIDE SEQUENCE [LARGE SCALE GENOMIC DNA]</scope>
    <source>
        <strain evidence="3">59B</strain>
    </source>
</reference>
<evidence type="ECO:0000313" key="3">
    <source>
        <dbReference type="Proteomes" id="UP000031866"/>
    </source>
</evidence>
<organism evidence="1 3">
    <name type="scientific">Clostridium beijerinckii</name>
    <name type="common">Clostridium MP</name>
    <dbReference type="NCBI Taxonomy" id="1520"/>
    <lineage>
        <taxon>Bacteria</taxon>
        <taxon>Bacillati</taxon>
        <taxon>Bacillota</taxon>
        <taxon>Clostridia</taxon>
        <taxon>Eubacteriales</taxon>
        <taxon>Clostridiaceae</taxon>
        <taxon>Clostridium</taxon>
    </lineage>
</organism>
<dbReference type="KEGG" id="cbei:LF65_03409"/>
<sequence>MSKYRSSYCKIFINTDEEEEVILSLIEKITMGSKKRWTIISDLMKIELINNEDFSEEKSVKEEDGFLYSKYYLGIEPGEGIKEEQYITGVIILLENLRSSGYKVVASCDFQNELSK</sequence>
<name>A0A0B5QNW8_CLOBE</name>
<dbReference type="EMBL" id="CP010086">
    <property type="protein sequence ID" value="AJG99971.1"/>
    <property type="molecule type" value="Genomic_DNA"/>
</dbReference>
<dbReference type="Proteomes" id="UP000190973">
    <property type="component" value="Unassembled WGS sequence"/>
</dbReference>
<proteinExistence type="predicted"/>
<reference evidence="1" key="2">
    <citation type="submission" date="2016-02" db="EMBL/GenBank/DDBJ databases">
        <title>Genome sequence of Clostridium beijerinckii strain 59B.</title>
        <authorList>
            <person name="Little G.T."/>
            <person name="Minton N.P."/>
        </authorList>
    </citation>
    <scope>NUCLEOTIDE SEQUENCE</scope>
    <source>
        <strain evidence="1">NCIMB 14988</strain>
    </source>
</reference>
<gene>
    <name evidence="2" type="ORF">CLBCK_11740</name>
    <name evidence="1" type="ORF">LF65_03409</name>
</gene>